<dbReference type="InterPro" id="IPR050596">
    <property type="entry name" value="AspAT/PAT-like"/>
</dbReference>
<dbReference type="PROSITE" id="PS00105">
    <property type="entry name" value="AA_TRANSFER_CLASS_1"/>
    <property type="match status" value="1"/>
</dbReference>
<keyword evidence="5" id="KW-0663">Pyridoxal phosphate</keyword>
<dbReference type="Pfam" id="PF00155">
    <property type="entry name" value="Aminotran_1_2"/>
    <property type="match status" value="1"/>
</dbReference>
<feature type="domain" description="Aminotransferase class I/classII large" evidence="7">
    <location>
        <begin position="39"/>
        <end position="366"/>
    </location>
</feature>
<dbReference type="NCBIfam" id="NF005744">
    <property type="entry name" value="PRK07568.1"/>
    <property type="match status" value="1"/>
</dbReference>
<evidence type="ECO:0000259" key="7">
    <source>
        <dbReference type="Pfam" id="PF00155"/>
    </source>
</evidence>
<dbReference type="Gene3D" id="3.40.640.10">
    <property type="entry name" value="Type I PLP-dependent aspartate aminotransferase-like (Major domain)"/>
    <property type="match status" value="1"/>
</dbReference>
<proteinExistence type="inferred from homology"/>
<name>A0A7C1FRE1_THERO</name>
<dbReference type="InterPro" id="IPR015421">
    <property type="entry name" value="PyrdxlP-dep_Trfase_major"/>
</dbReference>
<evidence type="ECO:0000256" key="6">
    <source>
        <dbReference type="RuleBase" id="RU000481"/>
    </source>
</evidence>
<dbReference type="EC" id="2.6.1.-" evidence="6"/>
<dbReference type="GO" id="GO:0006520">
    <property type="term" value="P:amino acid metabolic process"/>
    <property type="evidence" value="ECO:0007669"/>
    <property type="project" value="InterPro"/>
</dbReference>
<keyword evidence="3 6" id="KW-0032">Aminotransferase</keyword>
<comment type="caution">
    <text evidence="8">The sequence shown here is derived from an EMBL/GenBank/DDBJ whole genome shotgun (WGS) entry which is preliminary data.</text>
</comment>
<dbReference type="AlphaFoldDB" id="A0A7C1FRE1"/>
<dbReference type="PANTHER" id="PTHR46383:SF2">
    <property type="entry name" value="AMINOTRANSFERASE"/>
    <property type="match status" value="1"/>
</dbReference>
<dbReference type="CDD" id="cd00609">
    <property type="entry name" value="AAT_like"/>
    <property type="match status" value="1"/>
</dbReference>
<dbReference type="PANTHER" id="PTHR46383">
    <property type="entry name" value="ASPARTATE AMINOTRANSFERASE"/>
    <property type="match status" value="1"/>
</dbReference>
<organism evidence="8">
    <name type="scientific">Thermomicrobium roseum</name>
    <dbReference type="NCBI Taxonomy" id="500"/>
    <lineage>
        <taxon>Bacteria</taxon>
        <taxon>Pseudomonadati</taxon>
        <taxon>Thermomicrobiota</taxon>
        <taxon>Thermomicrobia</taxon>
        <taxon>Thermomicrobiales</taxon>
        <taxon>Thermomicrobiaceae</taxon>
        <taxon>Thermomicrobium</taxon>
    </lineage>
</organism>
<comment type="similarity">
    <text evidence="2 6">Belongs to the class-I pyridoxal-phosphate-dependent aminotransferase family.</text>
</comment>
<dbReference type="EMBL" id="DSJL01000001">
    <property type="protein sequence ID" value="HEF64011.1"/>
    <property type="molecule type" value="Genomic_DNA"/>
</dbReference>
<dbReference type="GO" id="GO:0008483">
    <property type="term" value="F:transaminase activity"/>
    <property type="evidence" value="ECO:0007669"/>
    <property type="project" value="UniProtKB-KW"/>
</dbReference>
<sequence length="403" mass="42802">MVQRTVAPNVSTRAQAIPPSPIRGLVPLADAAKARGIRVIHLNIGQPDLPPPPGVSAAIAAAAGQRPTYTPSRGIPELIAAWVRYYQRVGLSISPEEVVVTGGASEALWLAILATTDPGDQVLVPEPFYAPYQGILTAAGVELVPVPSPDRYGPISPEAIRTHISPRTRGILLCSPSNPTGTLYDRAAFQALAELAIEYNLFFYSDETYRELVFSGARAPSALEMPGLDGHAIVIDSISKRFNACGLRIGALISRNRDVIAAAASLAELRLSLPLVAQLAAIAALDAPETYVAEVVTTYRRRRDTMLAALRQIPGVRPIPPAGALYLVAELPVDDAERFAAWLLTDFALGGETVMVAPLSGFYATPGCGHRAVRLALVQPEPVLEHAASLLAAALEIYPGRRA</sequence>
<evidence type="ECO:0000313" key="8">
    <source>
        <dbReference type="EMBL" id="HEF64011.1"/>
    </source>
</evidence>
<evidence type="ECO:0000256" key="5">
    <source>
        <dbReference type="ARBA" id="ARBA00022898"/>
    </source>
</evidence>
<dbReference type="InterPro" id="IPR015424">
    <property type="entry name" value="PyrdxlP-dep_Trfase"/>
</dbReference>
<dbReference type="Gene3D" id="3.90.1150.10">
    <property type="entry name" value="Aspartate Aminotransferase, domain 1"/>
    <property type="match status" value="1"/>
</dbReference>
<evidence type="ECO:0000256" key="2">
    <source>
        <dbReference type="ARBA" id="ARBA00007441"/>
    </source>
</evidence>
<gene>
    <name evidence="8" type="ORF">ENP47_00135</name>
</gene>
<dbReference type="InterPro" id="IPR015422">
    <property type="entry name" value="PyrdxlP-dep_Trfase_small"/>
</dbReference>
<evidence type="ECO:0000256" key="3">
    <source>
        <dbReference type="ARBA" id="ARBA00022576"/>
    </source>
</evidence>
<dbReference type="GO" id="GO:0030170">
    <property type="term" value="F:pyridoxal phosphate binding"/>
    <property type="evidence" value="ECO:0007669"/>
    <property type="project" value="InterPro"/>
</dbReference>
<protein>
    <recommendedName>
        <fullName evidence="6">Aminotransferase</fullName>
        <ecNumber evidence="6">2.6.1.-</ecNumber>
    </recommendedName>
</protein>
<evidence type="ECO:0000256" key="1">
    <source>
        <dbReference type="ARBA" id="ARBA00001933"/>
    </source>
</evidence>
<dbReference type="InterPro" id="IPR004839">
    <property type="entry name" value="Aminotransferase_I/II_large"/>
</dbReference>
<reference evidence="8" key="1">
    <citation type="journal article" date="2020" name="mSystems">
        <title>Genome- and Community-Level Interaction Insights into Carbon Utilization and Element Cycling Functions of Hydrothermarchaeota in Hydrothermal Sediment.</title>
        <authorList>
            <person name="Zhou Z."/>
            <person name="Liu Y."/>
            <person name="Xu W."/>
            <person name="Pan J."/>
            <person name="Luo Z.H."/>
            <person name="Li M."/>
        </authorList>
    </citation>
    <scope>NUCLEOTIDE SEQUENCE [LARGE SCALE GENOMIC DNA]</scope>
    <source>
        <strain evidence="8">SpSt-222</strain>
    </source>
</reference>
<keyword evidence="4 6" id="KW-0808">Transferase</keyword>
<dbReference type="SUPFAM" id="SSF53383">
    <property type="entry name" value="PLP-dependent transferases"/>
    <property type="match status" value="1"/>
</dbReference>
<dbReference type="PRINTS" id="PR00753">
    <property type="entry name" value="ACCSYNTHASE"/>
</dbReference>
<evidence type="ECO:0000256" key="4">
    <source>
        <dbReference type="ARBA" id="ARBA00022679"/>
    </source>
</evidence>
<dbReference type="InterPro" id="IPR004838">
    <property type="entry name" value="NHTrfase_class1_PyrdxlP-BS"/>
</dbReference>
<comment type="cofactor">
    <cofactor evidence="1 6">
        <name>pyridoxal 5'-phosphate</name>
        <dbReference type="ChEBI" id="CHEBI:597326"/>
    </cofactor>
</comment>
<accession>A0A7C1FRE1</accession>